<dbReference type="EMBL" id="CP067018">
    <property type="protein sequence ID" value="QQN59406.1"/>
    <property type="molecule type" value="Genomic_DNA"/>
</dbReference>
<accession>A0A7T7V058</accession>
<proteinExistence type="predicted"/>
<dbReference type="AlphaFoldDB" id="A0A7T7V058"/>
<evidence type="ECO:0000313" key="2">
    <source>
        <dbReference type="Proteomes" id="UP000595426"/>
    </source>
</evidence>
<gene>
    <name evidence="1" type="ORF">I6H88_02140</name>
</gene>
<reference evidence="1 2" key="1">
    <citation type="submission" date="2020-12" db="EMBL/GenBank/DDBJ databases">
        <title>FDA dAtabase for Regulatory Grade micrObial Sequences (FDA-ARGOS): Supporting development and validation of Infectious Disease Dx tests.</title>
        <authorList>
            <person name="Kerrigan L."/>
            <person name="Long C."/>
            <person name="Tallon L."/>
            <person name="Sadzewicz L."/>
            <person name="Zhao X."/>
            <person name="Boylan J."/>
            <person name="Ott S."/>
            <person name="Bowen H."/>
            <person name="Vavikolanu K."/>
            <person name="Mehta A."/>
            <person name="Aluvathingal J."/>
            <person name="Nadendla S."/>
            <person name="Yan Y."/>
            <person name="Sichtig H."/>
        </authorList>
    </citation>
    <scope>NUCLEOTIDE SEQUENCE [LARGE SCALE GENOMIC DNA]</scope>
    <source>
        <strain evidence="1 2">FDAARGOS_1031</strain>
    </source>
</reference>
<protein>
    <submittedName>
        <fullName evidence="1">Uncharacterized protein</fullName>
    </submittedName>
</protein>
<dbReference type="OrthoDB" id="1261979at2"/>
<dbReference type="RefSeq" id="WP_059333901.1">
    <property type="nucleotide sequence ID" value="NZ_CAJJUP010000002.1"/>
</dbReference>
<evidence type="ECO:0000313" key="1">
    <source>
        <dbReference type="EMBL" id="QQN59406.1"/>
    </source>
</evidence>
<dbReference type="KEGG" id="egm:AYC65_12290"/>
<sequence length="60" mass="6853">MRKKTIPFNFTTGSVVEFKNNSGENPLMQLLQANYSDDDRNFVQISANILIIGKNLYKSK</sequence>
<name>A0A7T7V058_9FLAO</name>
<dbReference type="Proteomes" id="UP000595426">
    <property type="component" value="Chromosome"/>
</dbReference>
<dbReference type="GeneID" id="93133689"/>
<keyword evidence="2" id="KW-1185">Reference proteome</keyword>
<organism evidence="1 2">
    <name type="scientific">Elizabethkingia bruuniana</name>
    <dbReference type="NCBI Taxonomy" id="1756149"/>
    <lineage>
        <taxon>Bacteria</taxon>
        <taxon>Pseudomonadati</taxon>
        <taxon>Bacteroidota</taxon>
        <taxon>Flavobacteriia</taxon>
        <taxon>Flavobacteriales</taxon>
        <taxon>Weeksellaceae</taxon>
        <taxon>Elizabethkingia</taxon>
    </lineage>
</organism>